<name>A0A964UZ22_9PROT</name>
<organism evidence="3 4">
    <name type="scientific">Candidatus Fonsibacter lacus</name>
    <dbReference type="NCBI Taxonomy" id="2576439"/>
    <lineage>
        <taxon>Bacteria</taxon>
        <taxon>Pseudomonadati</taxon>
        <taxon>Pseudomonadota</taxon>
        <taxon>Alphaproteobacteria</taxon>
        <taxon>Candidatus Pelagibacterales</taxon>
        <taxon>Candidatus Pelagibacterales incertae sedis</taxon>
        <taxon>Candidatus Fonsibacter</taxon>
    </lineage>
</organism>
<accession>A0A964UZ22</accession>
<evidence type="ECO:0000313" key="4">
    <source>
        <dbReference type="Proteomes" id="UP000713222"/>
    </source>
</evidence>
<dbReference type="Gene3D" id="3.40.50.300">
    <property type="entry name" value="P-loop containing nucleotide triphosphate hydrolases"/>
    <property type="match status" value="1"/>
</dbReference>
<feature type="domain" description="Terminase large subunit gp17-like C-terminal" evidence="2">
    <location>
        <begin position="247"/>
        <end position="396"/>
    </location>
</feature>
<dbReference type="InterPro" id="IPR027417">
    <property type="entry name" value="P-loop_NTPase"/>
</dbReference>
<comment type="caution">
    <text evidence="3">The sequence shown here is derived from an EMBL/GenBank/DDBJ whole genome shotgun (WGS) entry which is preliminary data.</text>
</comment>
<dbReference type="InterPro" id="IPR035421">
    <property type="entry name" value="Terminase_6C"/>
</dbReference>
<protein>
    <recommendedName>
        <fullName evidence="2">Terminase large subunit gp17-like C-terminal domain-containing protein</fullName>
    </recommendedName>
</protein>
<evidence type="ECO:0000256" key="1">
    <source>
        <dbReference type="ARBA" id="ARBA00022612"/>
    </source>
</evidence>
<dbReference type="EMBL" id="RGET01000114">
    <property type="protein sequence ID" value="NBN88407.1"/>
    <property type="molecule type" value="Genomic_DNA"/>
</dbReference>
<proteinExistence type="predicted"/>
<dbReference type="Pfam" id="PF17289">
    <property type="entry name" value="Terminase_6C"/>
    <property type="match status" value="1"/>
</dbReference>
<evidence type="ECO:0000313" key="3">
    <source>
        <dbReference type="EMBL" id="NBN88407.1"/>
    </source>
</evidence>
<dbReference type="AlphaFoldDB" id="A0A964UZ22"/>
<gene>
    <name evidence="3" type="ORF">EBV32_04905</name>
</gene>
<sequence length="416" mass="46336">MHPGQAAFVHDQATEIIGVSAGYGAGKTRALCAKAVSLALANQGFLGCVMEPTGPLIRDIWQNDFEAFLEGYDIPYSFRASPLPEYVLHLPGGDTKILCRSFENWTRIIGLNLAWVLADEIDTVTPSIANKAFPKILGRLRSGNVRQFGAASTPEGFRWMWQTFGSEDAQQRADRRLIRMRTADNPHLPPDFIERLQANYDPSLLRAYLEGEFVNLTTGQVYDRFNREHHVVPCDWDEVEAETILLGVDFNVGNMSGVLAVRRGRELHVFDEIAGAHDTDALGQEIRRRYPKARILGYPDASGTARSTNSSRSDVAILQAYDISNMAPKANPPVRDRVAAVQALLENGTGERRLFIDPRCKRLIECLELQSYAEDGTPAKDTGYDHMNDALGYIIHRTFEVGRAITGKAVRGVRLY</sequence>
<dbReference type="Gene3D" id="3.30.420.280">
    <property type="match status" value="1"/>
</dbReference>
<dbReference type="Pfam" id="PF03237">
    <property type="entry name" value="Terminase_6N"/>
    <property type="match status" value="1"/>
</dbReference>
<reference evidence="3" key="1">
    <citation type="submission" date="2018-10" db="EMBL/GenBank/DDBJ databases">
        <title>Iterative Subtractive Binning of Freshwater Chronoseries Metagenomes Recovers Nearly Complete Genomes from over Four Hundred Novel Species.</title>
        <authorList>
            <person name="Rodriguez-R L.M."/>
            <person name="Tsementzi D."/>
            <person name="Luo C."/>
            <person name="Konstantinidis K.T."/>
        </authorList>
    </citation>
    <scope>NUCLEOTIDE SEQUENCE</scope>
    <source>
        <strain evidence="3">WB7_6_001</strain>
    </source>
</reference>
<keyword evidence="1" id="KW-1188">Viral release from host cell</keyword>
<evidence type="ECO:0000259" key="2">
    <source>
        <dbReference type="Pfam" id="PF17289"/>
    </source>
</evidence>
<dbReference type="Proteomes" id="UP000713222">
    <property type="component" value="Unassembled WGS sequence"/>
</dbReference>